<evidence type="ECO:0000313" key="2">
    <source>
        <dbReference type="Proteomes" id="UP000735302"/>
    </source>
</evidence>
<comment type="caution">
    <text evidence="1">The sequence shown here is derived from an EMBL/GenBank/DDBJ whole genome shotgun (WGS) entry which is preliminary data.</text>
</comment>
<evidence type="ECO:0000313" key="1">
    <source>
        <dbReference type="EMBL" id="GFO35739.1"/>
    </source>
</evidence>
<reference evidence="1 2" key="1">
    <citation type="journal article" date="2021" name="Elife">
        <title>Chloroplast acquisition without the gene transfer in kleptoplastic sea slugs, Plakobranchus ocellatus.</title>
        <authorList>
            <person name="Maeda T."/>
            <person name="Takahashi S."/>
            <person name="Yoshida T."/>
            <person name="Shimamura S."/>
            <person name="Takaki Y."/>
            <person name="Nagai Y."/>
            <person name="Toyoda A."/>
            <person name="Suzuki Y."/>
            <person name="Arimoto A."/>
            <person name="Ishii H."/>
            <person name="Satoh N."/>
            <person name="Nishiyama T."/>
            <person name="Hasebe M."/>
            <person name="Maruyama T."/>
            <person name="Minagawa J."/>
            <person name="Obokata J."/>
            <person name="Shigenobu S."/>
        </authorList>
    </citation>
    <scope>NUCLEOTIDE SEQUENCE [LARGE SCALE GENOMIC DNA]</scope>
</reference>
<dbReference type="EMBL" id="BLXT01007004">
    <property type="protein sequence ID" value="GFO35739.1"/>
    <property type="molecule type" value="Genomic_DNA"/>
</dbReference>
<dbReference type="AlphaFoldDB" id="A0AAV4CV26"/>
<protein>
    <submittedName>
        <fullName evidence="1">Uncharacterized protein</fullName>
    </submittedName>
</protein>
<gene>
    <name evidence="1" type="ORF">PoB_006224400</name>
</gene>
<proteinExistence type="predicted"/>
<accession>A0AAV4CV26</accession>
<organism evidence="1 2">
    <name type="scientific">Plakobranchus ocellatus</name>
    <dbReference type="NCBI Taxonomy" id="259542"/>
    <lineage>
        <taxon>Eukaryota</taxon>
        <taxon>Metazoa</taxon>
        <taxon>Spiralia</taxon>
        <taxon>Lophotrochozoa</taxon>
        <taxon>Mollusca</taxon>
        <taxon>Gastropoda</taxon>
        <taxon>Heterobranchia</taxon>
        <taxon>Euthyneura</taxon>
        <taxon>Panpulmonata</taxon>
        <taxon>Sacoglossa</taxon>
        <taxon>Placobranchoidea</taxon>
        <taxon>Plakobranchidae</taxon>
        <taxon>Plakobranchus</taxon>
    </lineage>
</organism>
<sequence>MKLDLEARVLLKHLSEEDKVEVEERKKAQTAEEEPHSKAFQHDGQYVEEHFIGRTLVRITLCKEMWCTYMLSQYSDFNNKSYKINKLKDKRVKHFKFRINFWQRYPGTSDLVYSREIPTGQAVGVAFENATSEERTVIEAAMVIRCAVHDGCNESQQLPWPPEDKDLCTQTILLPHVNSISFRPLFQE</sequence>
<name>A0AAV4CV26_9GAST</name>
<dbReference type="Proteomes" id="UP000735302">
    <property type="component" value="Unassembled WGS sequence"/>
</dbReference>
<keyword evidence="2" id="KW-1185">Reference proteome</keyword>